<evidence type="ECO:0000259" key="3">
    <source>
        <dbReference type="Pfam" id="PF13023"/>
    </source>
</evidence>
<name>A0A1X3RR30_9GAMM</name>
<dbReference type="GO" id="GO:0046872">
    <property type="term" value="F:metal ion binding"/>
    <property type="evidence" value="ECO:0007669"/>
    <property type="project" value="UniProtKB-KW"/>
</dbReference>
<evidence type="ECO:0000313" key="5">
    <source>
        <dbReference type="Proteomes" id="UP000194020"/>
    </source>
</evidence>
<gene>
    <name evidence="4" type="ORF">AU511_13020</name>
</gene>
<dbReference type="Pfam" id="PF13023">
    <property type="entry name" value="HD_3"/>
    <property type="match status" value="1"/>
</dbReference>
<dbReference type="InterPro" id="IPR039356">
    <property type="entry name" value="YfbR/HDDC2"/>
</dbReference>
<reference evidence="4 5" key="1">
    <citation type="submission" date="2016-02" db="EMBL/GenBank/DDBJ databases">
        <title>Species-wide whole genome sequencing reveals diversity, host range in Lonsdalea quercina.</title>
        <authorList>
            <person name="Li Y."/>
        </authorList>
    </citation>
    <scope>NUCLEOTIDE SEQUENCE [LARGE SCALE GENOMIC DNA]</scope>
    <source>
        <strain evidence="4 5">LMG 26264</strain>
    </source>
</reference>
<evidence type="ECO:0000256" key="1">
    <source>
        <dbReference type="ARBA" id="ARBA00022723"/>
    </source>
</evidence>
<comment type="caution">
    <text evidence="4">The sequence shown here is derived from an EMBL/GenBank/DDBJ whole genome shotgun (WGS) entry which is preliminary data.</text>
</comment>
<dbReference type="AlphaFoldDB" id="A0A1X3RR30"/>
<dbReference type="PANTHER" id="PTHR11845:SF13">
    <property type="entry name" value="5'-DEOXYNUCLEOTIDASE HDDC2"/>
    <property type="match status" value="1"/>
</dbReference>
<evidence type="ECO:0000256" key="2">
    <source>
        <dbReference type="ARBA" id="ARBA00022801"/>
    </source>
</evidence>
<dbReference type="PANTHER" id="PTHR11845">
    <property type="entry name" value="5'-DEOXYNUCLEOTIDASE HDDC2"/>
    <property type="match status" value="1"/>
</dbReference>
<dbReference type="SUPFAM" id="SSF109604">
    <property type="entry name" value="HD-domain/PDEase-like"/>
    <property type="match status" value="1"/>
</dbReference>
<accession>A0A1X3RR30</accession>
<dbReference type="OrthoDB" id="9796032at2"/>
<dbReference type="InterPro" id="IPR006674">
    <property type="entry name" value="HD_domain"/>
</dbReference>
<dbReference type="RefSeq" id="WP_094109966.1">
    <property type="nucleotide sequence ID" value="NZ_LUTP01000038.1"/>
</dbReference>
<feature type="domain" description="HD" evidence="3">
    <location>
        <begin position="21"/>
        <end position="183"/>
    </location>
</feature>
<proteinExistence type="predicted"/>
<organism evidence="4 5">
    <name type="scientific">Lonsdalea iberica</name>
    <dbReference type="NCBI Taxonomy" id="1082703"/>
    <lineage>
        <taxon>Bacteria</taxon>
        <taxon>Pseudomonadati</taxon>
        <taxon>Pseudomonadota</taxon>
        <taxon>Gammaproteobacteria</taxon>
        <taxon>Enterobacterales</taxon>
        <taxon>Pectobacteriaceae</taxon>
        <taxon>Lonsdalea</taxon>
    </lineage>
</organism>
<dbReference type="Gene3D" id="1.10.3210.10">
    <property type="entry name" value="Hypothetical protein af1432"/>
    <property type="match status" value="1"/>
</dbReference>
<dbReference type="GO" id="GO:0005737">
    <property type="term" value="C:cytoplasm"/>
    <property type="evidence" value="ECO:0007669"/>
    <property type="project" value="TreeGrafter"/>
</dbReference>
<evidence type="ECO:0000313" key="4">
    <source>
        <dbReference type="EMBL" id="OSN04241.1"/>
    </source>
</evidence>
<keyword evidence="1" id="KW-0479">Metal-binding</keyword>
<keyword evidence="2 4" id="KW-0378">Hydrolase</keyword>
<dbReference type="EMBL" id="LUTP01000038">
    <property type="protein sequence ID" value="OSN04241.1"/>
    <property type="molecule type" value="Genomic_DNA"/>
</dbReference>
<dbReference type="GO" id="GO:0002953">
    <property type="term" value="F:5'-deoxynucleotidase activity"/>
    <property type="evidence" value="ECO:0007669"/>
    <property type="project" value="InterPro"/>
</dbReference>
<protein>
    <submittedName>
        <fullName evidence="4">Hydrolase</fullName>
    </submittedName>
</protein>
<sequence length="200" mass="22655">MSLAVLDFGPLTDVVAFLMEVDKLKSVKRRSKVIGTDCQEDSAEHSWHFALAAMSLSPYAGENVDIQRVIQMALIHDIVEVDAGDVLVYDLQGRADVHDREVAAAIRLFGLLPEPQRSHFHQLWLEYEASETPDARFALLIDRLMPVLMNLHNGGQSWVEHGIRLEQVLSRNAFISEVYPELWGYLSHHLEVAKSKGWLK</sequence>
<dbReference type="Proteomes" id="UP000194020">
    <property type="component" value="Unassembled WGS sequence"/>
</dbReference>